<dbReference type="AlphaFoldDB" id="A0AAE5LHN5"/>
<reference evidence="3 4" key="1">
    <citation type="submission" date="2019-08" db="EMBL/GenBank/DDBJ databases">
        <title>Draft genome sequencing and comparative genomics of hatchery-associated Vibrios.</title>
        <authorList>
            <person name="Kehlet-Delgado H."/>
            <person name="Mueller R.S."/>
        </authorList>
    </citation>
    <scope>NUCLEOTIDE SEQUENCE [LARGE SCALE GENOMIC DNA]</scope>
    <source>
        <strain evidence="3 4">01-65-5-1</strain>
    </source>
</reference>
<evidence type="ECO:0000259" key="2">
    <source>
        <dbReference type="Pfam" id="PF00497"/>
    </source>
</evidence>
<dbReference type="Proteomes" id="UP000572722">
    <property type="component" value="Unassembled WGS sequence"/>
</dbReference>
<accession>A0AAE5LHN5</accession>
<gene>
    <name evidence="3" type="ORF">F0237_07820</name>
</gene>
<protein>
    <submittedName>
        <fullName evidence="3">Amino acid ABC transporter substrate-binding protein</fullName>
    </submittedName>
</protein>
<comment type="caution">
    <text evidence="3">The sequence shown here is derived from an EMBL/GenBank/DDBJ whole genome shotgun (WGS) entry which is preliminary data.</text>
</comment>
<dbReference type="Pfam" id="PF00497">
    <property type="entry name" value="SBP_bac_3"/>
    <property type="match status" value="1"/>
</dbReference>
<feature type="chain" id="PRO_5042020526" evidence="1">
    <location>
        <begin position="20"/>
        <end position="260"/>
    </location>
</feature>
<proteinExistence type="predicted"/>
<feature type="domain" description="Solute-binding protein family 3/N-terminal" evidence="2">
    <location>
        <begin position="32"/>
        <end position="243"/>
    </location>
</feature>
<sequence>MGKLVALLLLLSYSSFCSAEAVNRTVNLVVGDWEPYTSSQDNPNYKISETLVRAAYATQGYQVNIEYHPWSRAYRYAQTDKYDGTFPWFKNSEREALFLFSSPLFVQKIVFFYHSNSQFDWQEMADLNKYQIGATQEYEVTRLMQSNGVKLEISNSDDVNFIKLGKHRIDAYPAGLERGYYMLGNLLPAMQINQLKVHPKPIIENDMYVMFSKQNLSRSQELKEALRLGIEQLIKSGEYQKIIDVEKQINSSSPRVQSVD</sequence>
<evidence type="ECO:0000313" key="4">
    <source>
        <dbReference type="Proteomes" id="UP000572722"/>
    </source>
</evidence>
<dbReference type="PANTHER" id="PTHR38834:SF3">
    <property type="entry name" value="SOLUTE-BINDING PROTEIN FAMILY 3_N-TERMINAL DOMAIN-CONTAINING PROTEIN"/>
    <property type="match status" value="1"/>
</dbReference>
<evidence type="ECO:0000256" key="1">
    <source>
        <dbReference type="SAM" id="SignalP"/>
    </source>
</evidence>
<organism evidence="3 4">
    <name type="scientific">Vibrio tubiashii</name>
    <dbReference type="NCBI Taxonomy" id="29498"/>
    <lineage>
        <taxon>Bacteria</taxon>
        <taxon>Pseudomonadati</taxon>
        <taxon>Pseudomonadota</taxon>
        <taxon>Gammaproteobacteria</taxon>
        <taxon>Vibrionales</taxon>
        <taxon>Vibrionaceae</taxon>
        <taxon>Vibrio</taxon>
        <taxon>Vibrio oreintalis group</taxon>
    </lineage>
</organism>
<dbReference type="EMBL" id="VTXO01000002">
    <property type="protein sequence ID" value="NOI80567.1"/>
    <property type="molecule type" value="Genomic_DNA"/>
</dbReference>
<dbReference type="RefSeq" id="WP_171321165.1">
    <property type="nucleotide sequence ID" value="NZ_VTXO01000002.1"/>
</dbReference>
<dbReference type="PANTHER" id="PTHR38834">
    <property type="entry name" value="PERIPLASMIC SUBSTRATE BINDING PROTEIN FAMILY 3"/>
    <property type="match status" value="1"/>
</dbReference>
<keyword evidence="1" id="KW-0732">Signal</keyword>
<name>A0AAE5LHN5_9VIBR</name>
<dbReference type="SUPFAM" id="SSF53850">
    <property type="entry name" value="Periplasmic binding protein-like II"/>
    <property type="match status" value="1"/>
</dbReference>
<feature type="signal peptide" evidence="1">
    <location>
        <begin position="1"/>
        <end position="19"/>
    </location>
</feature>
<evidence type="ECO:0000313" key="3">
    <source>
        <dbReference type="EMBL" id="NOI80567.1"/>
    </source>
</evidence>
<dbReference type="InterPro" id="IPR001638">
    <property type="entry name" value="Solute-binding_3/MltF_N"/>
</dbReference>
<dbReference type="Gene3D" id="3.40.190.10">
    <property type="entry name" value="Periplasmic binding protein-like II"/>
    <property type="match status" value="2"/>
</dbReference>